<dbReference type="Proteomes" id="UP001152607">
    <property type="component" value="Unassembled WGS sequence"/>
</dbReference>
<sequence length="59" mass="6388">MPIYVVRVYRYTTHQANHKFEAPPAAKGAPAQSASAAAAIIARIREQKSRDGDPCVPLP</sequence>
<gene>
    <name evidence="1" type="ORF">PDIGIT_LOCUS13179</name>
</gene>
<name>A0A9W4XYN1_9PLEO</name>
<organism evidence="1 2">
    <name type="scientific">Periconia digitata</name>
    <dbReference type="NCBI Taxonomy" id="1303443"/>
    <lineage>
        <taxon>Eukaryota</taxon>
        <taxon>Fungi</taxon>
        <taxon>Dikarya</taxon>
        <taxon>Ascomycota</taxon>
        <taxon>Pezizomycotina</taxon>
        <taxon>Dothideomycetes</taxon>
        <taxon>Pleosporomycetidae</taxon>
        <taxon>Pleosporales</taxon>
        <taxon>Massarineae</taxon>
        <taxon>Periconiaceae</taxon>
        <taxon>Periconia</taxon>
    </lineage>
</organism>
<evidence type="ECO:0000313" key="1">
    <source>
        <dbReference type="EMBL" id="CAI6340012.1"/>
    </source>
</evidence>
<reference evidence="1" key="1">
    <citation type="submission" date="2023-01" db="EMBL/GenBank/DDBJ databases">
        <authorList>
            <person name="Van Ghelder C."/>
            <person name="Rancurel C."/>
        </authorList>
    </citation>
    <scope>NUCLEOTIDE SEQUENCE</scope>
    <source>
        <strain evidence="1">CNCM I-4278</strain>
    </source>
</reference>
<accession>A0A9W4XYN1</accession>
<keyword evidence="2" id="KW-1185">Reference proteome</keyword>
<evidence type="ECO:0000313" key="2">
    <source>
        <dbReference type="Proteomes" id="UP001152607"/>
    </source>
</evidence>
<dbReference type="EMBL" id="CAOQHR010000010">
    <property type="protein sequence ID" value="CAI6340012.1"/>
    <property type="molecule type" value="Genomic_DNA"/>
</dbReference>
<protein>
    <submittedName>
        <fullName evidence="1">Uncharacterized protein</fullName>
    </submittedName>
</protein>
<comment type="caution">
    <text evidence="1">The sequence shown here is derived from an EMBL/GenBank/DDBJ whole genome shotgun (WGS) entry which is preliminary data.</text>
</comment>
<proteinExistence type="predicted"/>
<dbReference type="AlphaFoldDB" id="A0A9W4XYN1"/>